<dbReference type="InterPro" id="IPR043502">
    <property type="entry name" value="DNA/RNA_pol_sf"/>
</dbReference>
<evidence type="ECO:0000256" key="2">
    <source>
        <dbReference type="ARBA" id="ARBA00022679"/>
    </source>
</evidence>
<evidence type="ECO:0000313" key="7">
    <source>
        <dbReference type="EMBL" id="QQO81405.1"/>
    </source>
</evidence>
<evidence type="ECO:0000256" key="4">
    <source>
        <dbReference type="ARBA" id="ARBA00022741"/>
    </source>
</evidence>
<dbReference type="GO" id="GO:0006351">
    <property type="term" value="P:DNA-templated transcription"/>
    <property type="evidence" value="ECO:0007669"/>
    <property type="project" value="InterPro"/>
</dbReference>
<evidence type="ECO:0000256" key="3">
    <source>
        <dbReference type="ARBA" id="ARBA00022695"/>
    </source>
</evidence>
<proteinExistence type="predicted"/>
<keyword evidence="3" id="KW-0548">Nucleotidyltransferase</keyword>
<name>A0A7T8E822_9VIRU</name>
<dbReference type="InterPro" id="IPR043128">
    <property type="entry name" value="Rev_trsase/Diguanyl_cyclase"/>
</dbReference>
<dbReference type="PROSITE" id="PS50507">
    <property type="entry name" value="RDRP_SSRNA_POS"/>
    <property type="match status" value="1"/>
</dbReference>
<dbReference type="GO" id="GO:0000166">
    <property type="term" value="F:nucleotide binding"/>
    <property type="evidence" value="ECO:0007669"/>
    <property type="project" value="UniProtKB-KW"/>
</dbReference>
<dbReference type="SUPFAM" id="SSF56672">
    <property type="entry name" value="DNA/RNA polymerases"/>
    <property type="match status" value="1"/>
</dbReference>
<dbReference type="GO" id="GO:0003968">
    <property type="term" value="F:RNA-directed RNA polymerase activity"/>
    <property type="evidence" value="ECO:0007669"/>
    <property type="project" value="UniProtKB-KW"/>
</dbReference>
<accession>A0A7T8E822</accession>
<evidence type="ECO:0000259" key="6">
    <source>
        <dbReference type="PROSITE" id="PS50507"/>
    </source>
</evidence>
<protein>
    <submittedName>
        <fullName evidence="7">RNA-dependent RNA polymerase</fullName>
    </submittedName>
</protein>
<dbReference type="GO" id="GO:0003723">
    <property type="term" value="F:RNA binding"/>
    <property type="evidence" value="ECO:0007669"/>
    <property type="project" value="InterPro"/>
</dbReference>
<dbReference type="InterPro" id="IPR007094">
    <property type="entry name" value="RNA-dir_pol_PSvirus"/>
</dbReference>
<organism evidence="7">
    <name type="scientific">Soybean thrips partiti-like virus 9</name>
    <dbReference type="NCBI Taxonomy" id="2801011"/>
    <lineage>
        <taxon>Viruses</taxon>
        <taxon>Riboviria</taxon>
        <taxon>Orthornavirae</taxon>
        <taxon>Pisuviricota</taxon>
        <taxon>Duplopiviricetes</taxon>
        <taxon>Durnavirales</taxon>
        <taxon>Partitiviridae</taxon>
    </lineage>
</organism>
<evidence type="ECO:0000256" key="5">
    <source>
        <dbReference type="ARBA" id="ARBA00022953"/>
    </source>
</evidence>
<dbReference type="Pfam" id="PF00680">
    <property type="entry name" value="RdRP_1"/>
    <property type="match status" value="1"/>
</dbReference>
<keyword evidence="5" id="KW-0693">Viral RNA replication</keyword>
<dbReference type="Gene3D" id="3.30.70.270">
    <property type="match status" value="1"/>
</dbReference>
<keyword evidence="2" id="KW-0808">Transferase</keyword>
<keyword evidence="4" id="KW-0547">Nucleotide-binding</keyword>
<reference evidence="7" key="1">
    <citation type="journal article" date="2020" name="Viruses">
        <title>Soybean Thrips (Thysanoptera: Thripidae) Harbor Highly Diverse Populations of Arthropod, Fungal and Plant Viruses.</title>
        <authorList>
            <person name="Thekke-Veetil T."/>
            <person name="Lagos-Kutz D."/>
            <person name="McCoppin N.K."/>
            <person name="Hartman G.L."/>
            <person name="Ju H.K."/>
            <person name="Lim H.S."/>
            <person name="Domier L.L."/>
        </authorList>
    </citation>
    <scope>NUCLEOTIDE SEQUENCE</scope>
    <source>
        <strain evidence="7">STN1PV9</strain>
    </source>
</reference>
<dbReference type="GO" id="GO:0039694">
    <property type="term" value="P:viral RNA genome replication"/>
    <property type="evidence" value="ECO:0007669"/>
    <property type="project" value="InterPro"/>
</dbReference>
<feature type="domain" description="RdRp catalytic" evidence="6">
    <location>
        <begin position="235"/>
        <end position="359"/>
    </location>
</feature>
<keyword evidence="1 7" id="KW-0696">RNA-directed RNA polymerase</keyword>
<dbReference type="InterPro" id="IPR001205">
    <property type="entry name" value="RNA-dir_pol_C"/>
</dbReference>
<evidence type="ECO:0000256" key="1">
    <source>
        <dbReference type="ARBA" id="ARBA00022484"/>
    </source>
</evidence>
<dbReference type="EMBL" id="MT648429">
    <property type="protein sequence ID" value="QQO81405.1"/>
    <property type="molecule type" value="Genomic_RNA"/>
</dbReference>
<sequence length="527" mass="60501">MAHTNVTKLSKGQGFPMLLKAARPDSIAREACNKYFGEDKVTQITNCLHRSALNYEAIVEDLMKYERKHVRRMTGDACAIYEMVLQSVRQDLKKEDKIIPLTFDEVGKLPDFPGAKSPGLPHKLMNFRTKREVFEDEEQMAILKDMWYAVENKKVVHFPDVCLFARAQIAKVPKQKIRATWGYPFFVYMEEARFFYPLQDYIKSQKHNFPIAYGFEMANGGMSAINDMLLETKSSQYIVSDWQSFDKTIPPWLIRDAFAILAELIDFSSVGRESHNRRRWKAMVDYFVETPIRTCKGERFLVTGGVPSGSCFTNIIDSIINVIVTRFLVYQTTGKFPTGEIFLGDDGVFTLDGFANLEDWASLALQYFGMVLNVSKSYVTSRLDNVHFLGYFNINGQPFKNQDFLIASFIFPEHRRETKVDACAAALGQMYSGFDPLYAVRWLKIIRFIADSEGGHSNEDILLKLRHQAYRHKYLQQVGIDTATMTIPHDSGFVMEVLPKMSCVHRLRVRNYDPDELAALADLRLRS</sequence>